<dbReference type="InterPro" id="IPR036867">
    <property type="entry name" value="R3H_dom_sf"/>
</dbReference>
<feature type="compositionally biased region" description="Low complexity" evidence="1">
    <location>
        <begin position="300"/>
        <end position="313"/>
    </location>
</feature>
<gene>
    <name evidence="4" type="ORF">EXIGLDRAFT_717163</name>
</gene>
<dbReference type="STRING" id="1314781.A0A166AMI6"/>
<dbReference type="EMBL" id="KV425990">
    <property type="protein sequence ID" value="KZV93439.1"/>
    <property type="molecule type" value="Genomic_DNA"/>
</dbReference>
<dbReference type="Pfam" id="PF01585">
    <property type="entry name" value="G-patch"/>
    <property type="match status" value="1"/>
</dbReference>
<feature type="region of interest" description="Disordered" evidence="1">
    <location>
        <begin position="556"/>
        <end position="633"/>
    </location>
</feature>
<dbReference type="Proteomes" id="UP000077266">
    <property type="component" value="Unassembled WGS sequence"/>
</dbReference>
<dbReference type="GO" id="GO:0003676">
    <property type="term" value="F:nucleic acid binding"/>
    <property type="evidence" value="ECO:0007669"/>
    <property type="project" value="UniProtKB-UniRule"/>
</dbReference>
<dbReference type="SMART" id="SM00443">
    <property type="entry name" value="G_patch"/>
    <property type="match status" value="1"/>
</dbReference>
<feature type="region of interest" description="Disordered" evidence="1">
    <location>
        <begin position="127"/>
        <end position="202"/>
    </location>
</feature>
<protein>
    <recommendedName>
        <fullName evidence="6">Protein SQS1</fullName>
    </recommendedName>
</protein>
<dbReference type="InterPro" id="IPR001374">
    <property type="entry name" value="R3H_dom"/>
</dbReference>
<feature type="compositionally biased region" description="Acidic residues" evidence="1">
    <location>
        <begin position="587"/>
        <end position="604"/>
    </location>
</feature>
<feature type="compositionally biased region" description="Polar residues" evidence="1">
    <location>
        <begin position="606"/>
        <end position="616"/>
    </location>
</feature>
<feature type="compositionally biased region" description="Acidic residues" evidence="1">
    <location>
        <begin position="715"/>
        <end position="733"/>
    </location>
</feature>
<feature type="domain" description="R3H" evidence="3">
    <location>
        <begin position="904"/>
        <end position="968"/>
    </location>
</feature>
<proteinExistence type="predicted"/>
<feature type="domain" description="G-patch" evidence="2">
    <location>
        <begin position="1017"/>
        <end position="1063"/>
    </location>
</feature>
<dbReference type="Pfam" id="PF01424">
    <property type="entry name" value="R3H"/>
    <property type="match status" value="1"/>
</dbReference>
<reference evidence="4 5" key="1">
    <citation type="journal article" date="2016" name="Mol. Biol. Evol.">
        <title>Comparative Genomics of Early-Diverging Mushroom-Forming Fungi Provides Insights into the Origins of Lignocellulose Decay Capabilities.</title>
        <authorList>
            <person name="Nagy L.G."/>
            <person name="Riley R."/>
            <person name="Tritt A."/>
            <person name="Adam C."/>
            <person name="Daum C."/>
            <person name="Floudas D."/>
            <person name="Sun H."/>
            <person name="Yadav J.S."/>
            <person name="Pangilinan J."/>
            <person name="Larsson K.H."/>
            <person name="Matsuura K."/>
            <person name="Barry K."/>
            <person name="Labutti K."/>
            <person name="Kuo R."/>
            <person name="Ohm R.A."/>
            <person name="Bhattacharya S.S."/>
            <person name="Shirouzu T."/>
            <person name="Yoshinaga Y."/>
            <person name="Martin F.M."/>
            <person name="Grigoriev I.V."/>
            <person name="Hibbett D.S."/>
        </authorList>
    </citation>
    <scope>NUCLEOTIDE SEQUENCE [LARGE SCALE GENOMIC DNA]</scope>
    <source>
        <strain evidence="4 5">HHB12029</strain>
    </source>
</reference>
<accession>A0A166AMI6</accession>
<dbReference type="PROSITE" id="PS50174">
    <property type="entry name" value="G_PATCH"/>
    <property type="match status" value="1"/>
</dbReference>
<feature type="compositionally biased region" description="Acidic residues" evidence="1">
    <location>
        <begin position="677"/>
        <end position="706"/>
    </location>
</feature>
<evidence type="ECO:0000259" key="3">
    <source>
        <dbReference type="PROSITE" id="PS51061"/>
    </source>
</evidence>
<dbReference type="InParanoid" id="A0A166AMI6"/>
<dbReference type="PANTHER" id="PTHR14195">
    <property type="entry name" value="G PATCH DOMAIN CONTAINING PROTEIN 2"/>
    <property type="match status" value="1"/>
</dbReference>
<feature type="region of interest" description="Disordered" evidence="1">
    <location>
        <begin position="1"/>
        <end position="104"/>
    </location>
</feature>
<evidence type="ECO:0000313" key="4">
    <source>
        <dbReference type="EMBL" id="KZV93439.1"/>
    </source>
</evidence>
<evidence type="ECO:0008006" key="6">
    <source>
        <dbReference type="Google" id="ProtNLM"/>
    </source>
</evidence>
<dbReference type="AlphaFoldDB" id="A0A166AMI6"/>
<dbReference type="SUPFAM" id="SSF82708">
    <property type="entry name" value="R3H domain"/>
    <property type="match status" value="1"/>
</dbReference>
<dbReference type="InterPro" id="IPR051189">
    <property type="entry name" value="Splicing_assoc_domain"/>
</dbReference>
<name>A0A166AMI6_EXIGL</name>
<evidence type="ECO:0000259" key="2">
    <source>
        <dbReference type="PROSITE" id="PS50174"/>
    </source>
</evidence>
<sequence length="1064" mass="114900">MVRGRGSRGFVPQDPGQRGGFVPRGRGRGGRGGRGGPAQNVRRPDLQDMLMDQSYEEIDFNDFGARQFAPSPRGGFNSPRGGRGYNNRGRGARGGPNPQFTRRPDLVDEIMNQVEELDDDDFNFGISFKPLSADTPSPRRGRGDWRGRDTPGSGRGRGRGSSPYAYSDDYIVGSGGPRRGTPQRMRGSGLGFASPPGGSTPVKSVPGAVIDPAKLPDYGRPLLRPIIFIRSTLHKTLFQEVDEVIQAHDIKLDDDSAAEVEVDEPPSHAHHPVHDPALSHAPTADRVAAVFGSQEDEADASFNTTSFTDTTSTSDDEADESELQLPSTPKAILAPVLEHTTITQSDSAATVTQATTMSVDDMELEKLKISDSPEASRPAVEANHDTDMLKEAVAFIIDTTGSVGPPQDERIIVNDTSHLQPLGDDDEIILFNPPSRTSKSKPSTPAPPTTIPQLPNVDTAVANAAAASAVTSSSVELAATTTTAAATMTVNDVSFASLSQAPPVPVDDTNAKRAGPGKLSQLKHRVNSRKAERRRLSFGMRGALLEEARTRQEAIDKLEERRGPLSKKAKRGLVDTRGRAGGRDADSDLDWGTDNEDGEAEADENVFTSNVASSSTARERDGPDSSLASMDVDPDLVEIDEGVFARFAKGLGRSANGGGGQHVTIDDLQDAAKLAAEDEDDSAASAEGEEEEDSETEEFDSEDENKNEDGLEAIMSDEESDEVTSDDEDEDLDGVGSFDARLKKIRARQKKADVQADSEEDDDDDVEGTKAEGDEAFLAHIQKLIEENSTILKGGGKRKKGKTTFEDVLNGDFELDESEEQYFPERVRRKAKGKTFTDAKLQEQWERDRLAKAELKRQREKERAEMQAAALSPRMAKQLGKRFKKENRNKGATTGETLVRAGAVTDFPVIEAEIRGFVRDIGGKASMALPPLDKASRARVHLIAQSFGLKSKSTGGGEARFITLYRTSRTREKGVNESKVKRLVYGGALKGGQGGKILAPRHKEGDEVGKAAPKLTEENLGYRLLQQMGWAEGDRIGLSTQGLEVPISAFIKTTKLGLGASFSR</sequence>
<dbReference type="InterPro" id="IPR000467">
    <property type="entry name" value="G_patch_dom"/>
</dbReference>
<feature type="region of interest" description="Disordered" evidence="1">
    <location>
        <begin position="256"/>
        <end position="279"/>
    </location>
</feature>
<dbReference type="OrthoDB" id="21470at2759"/>
<feature type="region of interest" description="Disordered" evidence="1">
    <location>
        <begin position="650"/>
        <end position="773"/>
    </location>
</feature>
<dbReference type="PROSITE" id="PS51061">
    <property type="entry name" value="R3H"/>
    <property type="match status" value="1"/>
</dbReference>
<organism evidence="4 5">
    <name type="scientific">Exidia glandulosa HHB12029</name>
    <dbReference type="NCBI Taxonomy" id="1314781"/>
    <lineage>
        <taxon>Eukaryota</taxon>
        <taxon>Fungi</taxon>
        <taxon>Dikarya</taxon>
        <taxon>Basidiomycota</taxon>
        <taxon>Agaricomycotina</taxon>
        <taxon>Agaricomycetes</taxon>
        <taxon>Auriculariales</taxon>
        <taxon>Exidiaceae</taxon>
        <taxon>Exidia</taxon>
    </lineage>
</organism>
<feature type="compositionally biased region" description="Basic and acidic residues" evidence="1">
    <location>
        <begin position="572"/>
        <end position="586"/>
    </location>
</feature>
<evidence type="ECO:0000313" key="5">
    <source>
        <dbReference type="Proteomes" id="UP000077266"/>
    </source>
</evidence>
<keyword evidence="5" id="KW-1185">Reference proteome</keyword>
<feature type="region of interest" description="Disordered" evidence="1">
    <location>
        <begin position="298"/>
        <end position="329"/>
    </location>
</feature>
<dbReference type="Gene3D" id="3.30.1370.50">
    <property type="entry name" value="R3H-like domain"/>
    <property type="match status" value="1"/>
</dbReference>
<evidence type="ECO:0000256" key="1">
    <source>
        <dbReference type="SAM" id="MobiDB-lite"/>
    </source>
</evidence>
<feature type="compositionally biased region" description="Acidic residues" evidence="1">
    <location>
        <begin position="756"/>
        <end position="766"/>
    </location>
</feature>